<dbReference type="InterPro" id="IPR000659">
    <property type="entry name" value="Pyridox_Oxase"/>
</dbReference>
<dbReference type="SUPFAM" id="SSF50475">
    <property type="entry name" value="FMN-binding split barrel"/>
    <property type="match status" value="1"/>
</dbReference>
<accession>A0ABN1WFG1</accession>
<evidence type="ECO:0000256" key="2">
    <source>
        <dbReference type="ARBA" id="ARBA00007301"/>
    </source>
</evidence>
<dbReference type="EMBL" id="BAAALF010000072">
    <property type="protein sequence ID" value="GAA1245641.1"/>
    <property type="molecule type" value="Genomic_DNA"/>
</dbReference>
<evidence type="ECO:0000256" key="6">
    <source>
        <dbReference type="SAM" id="MobiDB-lite"/>
    </source>
</evidence>
<feature type="compositionally biased region" description="Polar residues" evidence="6">
    <location>
        <begin position="1"/>
        <end position="10"/>
    </location>
</feature>
<reference evidence="9 10" key="1">
    <citation type="journal article" date="2019" name="Int. J. Syst. Evol. Microbiol.">
        <title>The Global Catalogue of Microorganisms (GCM) 10K type strain sequencing project: providing services to taxonomists for standard genome sequencing and annotation.</title>
        <authorList>
            <consortium name="The Broad Institute Genomics Platform"/>
            <consortium name="The Broad Institute Genome Sequencing Center for Infectious Disease"/>
            <person name="Wu L."/>
            <person name="Ma J."/>
        </authorList>
    </citation>
    <scope>NUCLEOTIDE SEQUENCE [LARGE SCALE GENOMIC DNA]</scope>
    <source>
        <strain evidence="9 10">JCM 13004</strain>
    </source>
</reference>
<dbReference type="RefSeq" id="WP_344443200.1">
    <property type="nucleotide sequence ID" value="NZ_BAAALF010000072.1"/>
</dbReference>
<evidence type="ECO:0000256" key="1">
    <source>
        <dbReference type="ARBA" id="ARBA00001917"/>
    </source>
</evidence>
<dbReference type="InterPro" id="IPR011576">
    <property type="entry name" value="Pyridox_Oxase_N"/>
</dbReference>
<keyword evidence="3" id="KW-0285">Flavoprotein</keyword>
<organism evidence="9 10">
    <name type="scientific">Kitasatospora nipponensis</name>
    <dbReference type="NCBI Taxonomy" id="258049"/>
    <lineage>
        <taxon>Bacteria</taxon>
        <taxon>Bacillati</taxon>
        <taxon>Actinomycetota</taxon>
        <taxon>Actinomycetes</taxon>
        <taxon>Kitasatosporales</taxon>
        <taxon>Streptomycetaceae</taxon>
        <taxon>Kitasatospora</taxon>
    </lineage>
</organism>
<evidence type="ECO:0000313" key="9">
    <source>
        <dbReference type="EMBL" id="GAA1245641.1"/>
    </source>
</evidence>
<feature type="domain" description="Pyridoxine 5'-phosphate oxidase dimerisation C-terminal" evidence="8">
    <location>
        <begin position="204"/>
        <end position="247"/>
    </location>
</feature>
<evidence type="ECO:0000313" key="10">
    <source>
        <dbReference type="Proteomes" id="UP001500037"/>
    </source>
</evidence>
<keyword evidence="4" id="KW-0288">FMN</keyword>
<dbReference type="Proteomes" id="UP001500037">
    <property type="component" value="Unassembled WGS sequence"/>
</dbReference>
<evidence type="ECO:0000256" key="4">
    <source>
        <dbReference type="ARBA" id="ARBA00022643"/>
    </source>
</evidence>
<evidence type="ECO:0000256" key="3">
    <source>
        <dbReference type="ARBA" id="ARBA00022630"/>
    </source>
</evidence>
<keyword evidence="10" id="KW-1185">Reference proteome</keyword>
<feature type="compositionally biased region" description="Basic and acidic residues" evidence="6">
    <location>
        <begin position="12"/>
        <end position="22"/>
    </location>
</feature>
<comment type="similarity">
    <text evidence="2">Belongs to the pyridoxamine 5'-phosphate oxidase family.</text>
</comment>
<dbReference type="Pfam" id="PF01243">
    <property type="entry name" value="PNPOx_N"/>
    <property type="match status" value="1"/>
</dbReference>
<evidence type="ECO:0000256" key="5">
    <source>
        <dbReference type="ARBA" id="ARBA00023002"/>
    </source>
</evidence>
<gene>
    <name evidence="9" type="ORF">GCM10009665_40580</name>
</gene>
<keyword evidence="5" id="KW-0560">Oxidoreductase</keyword>
<dbReference type="Pfam" id="PF10590">
    <property type="entry name" value="PNP_phzG_C"/>
    <property type="match status" value="1"/>
</dbReference>
<dbReference type="PANTHER" id="PTHR10851">
    <property type="entry name" value="PYRIDOXINE-5-PHOSPHATE OXIDASE"/>
    <property type="match status" value="1"/>
</dbReference>
<comment type="caution">
    <text evidence="9">The sequence shown here is derived from an EMBL/GenBank/DDBJ whole genome shotgun (WGS) entry which is preliminary data.</text>
</comment>
<dbReference type="InterPro" id="IPR019576">
    <property type="entry name" value="Pyridoxamine_oxidase_dimer_C"/>
</dbReference>
<name>A0ABN1WFG1_9ACTN</name>
<comment type="cofactor">
    <cofactor evidence="1">
        <name>FMN</name>
        <dbReference type="ChEBI" id="CHEBI:58210"/>
    </cofactor>
</comment>
<dbReference type="InterPro" id="IPR012349">
    <property type="entry name" value="Split_barrel_FMN-bd"/>
</dbReference>
<proteinExistence type="inferred from homology"/>
<evidence type="ECO:0000259" key="8">
    <source>
        <dbReference type="Pfam" id="PF10590"/>
    </source>
</evidence>
<sequence>MVSASHSSPAQHEPRRPSKLSPEAELHALLLERPAMARELPSFDPAGAPDRPGDLFVAWLVAAMRAGVPDAQVVTLSTVAAVGGPDARVVALREVEAAAGVWWFAGDARSPKGRQLAAVPRAALTFYWPELGRQVRVRGRVAVGAPERAAAVFQLLSPRTRTAALVGRQSEPMGAAADFGQAWGSARAALAADGAIVADGYTQYAVHAEEVEFWQGDADRAHVRLLYRRAAERSAEAPVWERGLRWP</sequence>
<feature type="domain" description="Pyridoxamine 5'-phosphate oxidase N-terminal" evidence="7">
    <location>
        <begin position="62"/>
        <end position="160"/>
    </location>
</feature>
<dbReference type="Gene3D" id="2.30.110.10">
    <property type="entry name" value="Electron Transport, Fmn-binding Protein, Chain A"/>
    <property type="match status" value="1"/>
</dbReference>
<evidence type="ECO:0000259" key="7">
    <source>
        <dbReference type="Pfam" id="PF01243"/>
    </source>
</evidence>
<dbReference type="PANTHER" id="PTHR10851:SF0">
    <property type="entry name" value="PYRIDOXINE-5'-PHOSPHATE OXIDASE"/>
    <property type="match status" value="1"/>
</dbReference>
<feature type="region of interest" description="Disordered" evidence="6">
    <location>
        <begin position="1"/>
        <end position="22"/>
    </location>
</feature>
<protein>
    <submittedName>
        <fullName evidence="9">Pyridoxal 5'-phosphate synthase</fullName>
    </submittedName>
</protein>
<dbReference type="PIRSF" id="PIRSF000190">
    <property type="entry name" value="Pyd_amn-ph_oxd"/>
    <property type="match status" value="1"/>
</dbReference>